<evidence type="ECO:0000256" key="2">
    <source>
        <dbReference type="SAM" id="SignalP"/>
    </source>
</evidence>
<evidence type="ECO:0000313" key="4">
    <source>
        <dbReference type="Proteomes" id="UP000813385"/>
    </source>
</evidence>
<keyword evidence="2" id="KW-0732">Signal</keyword>
<dbReference type="GO" id="GO:0005576">
    <property type="term" value="C:extracellular region"/>
    <property type="evidence" value="ECO:0007669"/>
    <property type="project" value="InterPro"/>
</dbReference>
<keyword evidence="4" id="KW-1185">Reference proteome</keyword>
<dbReference type="PANTHER" id="PTHR42039:SF1">
    <property type="entry name" value="PUTATIVE (AFU_ORTHOLOGUE AFUA_3G02940)-RELATED"/>
    <property type="match status" value="1"/>
</dbReference>
<evidence type="ECO:0000313" key="3">
    <source>
        <dbReference type="EMBL" id="KAH7347347.1"/>
    </source>
</evidence>
<feature type="signal peptide" evidence="2">
    <location>
        <begin position="1"/>
        <end position="18"/>
    </location>
</feature>
<accession>A0A8K0T3Z0</accession>
<feature type="chain" id="PRO_5035455607" description="Allergen Asp f 4" evidence="2">
    <location>
        <begin position="19"/>
        <end position="295"/>
    </location>
</feature>
<dbReference type="PANTHER" id="PTHR42039">
    <property type="entry name" value="PUTATIVE (AFU_ORTHOLOGUE AFUA_3G02940)-RELATED"/>
    <property type="match status" value="1"/>
</dbReference>
<dbReference type="Pfam" id="PF25312">
    <property type="entry name" value="Allergen_Asp_f_4"/>
    <property type="match status" value="1"/>
</dbReference>
<dbReference type="OrthoDB" id="118256at2759"/>
<reference evidence="3" key="1">
    <citation type="journal article" date="2021" name="Nat. Commun.">
        <title>Genetic determinants of endophytism in the Arabidopsis root mycobiome.</title>
        <authorList>
            <person name="Mesny F."/>
            <person name="Miyauchi S."/>
            <person name="Thiergart T."/>
            <person name="Pickel B."/>
            <person name="Atanasova L."/>
            <person name="Karlsson M."/>
            <person name="Huettel B."/>
            <person name="Barry K.W."/>
            <person name="Haridas S."/>
            <person name="Chen C."/>
            <person name="Bauer D."/>
            <person name="Andreopoulos W."/>
            <person name="Pangilinan J."/>
            <person name="LaButti K."/>
            <person name="Riley R."/>
            <person name="Lipzen A."/>
            <person name="Clum A."/>
            <person name="Drula E."/>
            <person name="Henrissat B."/>
            <person name="Kohler A."/>
            <person name="Grigoriev I.V."/>
            <person name="Martin F.M."/>
            <person name="Hacquard S."/>
        </authorList>
    </citation>
    <scope>NUCLEOTIDE SEQUENCE</scope>
    <source>
        <strain evidence="3">MPI-CAGE-AT-0016</strain>
    </source>
</reference>
<dbReference type="GO" id="GO:0019863">
    <property type="term" value="F:IgE binding"/>
    <property type="evidence" value="ECO:0007669"/>
    <property type="project" value="InterPro"/>
</dbReference>
<comment type="caution">
    <text evidence="3">The sequence shown here is derived from an EMBL/GenBank/DDBJ whole genome shotgun (WGS) entry which is preliminary data.</text>
</comment>
<dbReference type="Proteomes" id="UP000813385">
    <property type="component" value="Unassembled WGS sequence"/>
</dbReference>
<sequence>MHFTSIIALTAALGGVSALPSPHAHAHAHAHEKRGLEFKKAGRPHRTTSSEPAAISTPAAVPTPSTVSSAEPAASSTAAASSGDGTFKPFCGGKTSKRATLDQIMYAGNVGTADDWGCNMQIIDAASVDKYDYTTKFSSTGGKFTCSCFNKVGPKGLLDGFWFSAVDFSVSEAGKDDVYMAFDTNSQGGCACGPGDAAPRTPIGQLAGSWLEFDWGSEPNGGNSGADASVLVAGAAGMEYYGMSVAFEGKVCSWVKSDGSNEAAYMPGMEDLDGIGCKGYHKGQTQVLLGDNFNH</sequence>
<feature type="region of interest" description="Disordered" evidence="1">
    <location>
        <begin position="20"/>
        <end position="83"/>
    </location>
</feature>
<dbReference type="InterPro" id="IPR038903">
    <property type="entry name" value="Allergen_Asp_f_4"/>
</dbReference>
<organism evidence="3 4">
    <name type="scientific">Plectosphaerella cucumerina</name>
    <dbReference type="NCBI Taxonomy" id="40658"/>
    <lineage>
        <taxon>Eukaryota</taxon>
        <taxon>Fungi</taxon>
        <taxon>Dikarya</taxon>
        <taxon>Ascomycota</taxon>
        <taxon>Pezizomycotina</taxon>
        <taxon>Sordariomycetes</taxon>
        <taxon>Hypocreomycetidae</taxon>
        <taxon>Glomerellales</taxon>
        <taxon>Plectosphaerellaceae</taxon>
        <taxon>Plectosphaerella</taxon>
    </lineage>
</organism>
<feature type="compositionally biased region" description="Low complexity" evidence="1">
    <location>
        <begin position="62"/>
        <end position="82"/>
    </location>
</feature>
<dbReference type="EMBL" id="JAGPXD010000007">
    <property type="protein sequence ID" value="KAH7347347.1"/>
    <property type="molecule type" value="Genomic_DNA"/>
</dbReference>
<dbReference type="AlphaFoldDB" id="A0A8K0T3Z0"/>
<protein>
    <recommendedName>
        <fullName evidence="5">Allergen Asp f 4</fullName>
    </recommendedName>
</protein>
<gene>
    <name evidence="3" type="ORF">B0T11DRAFT_333462</name>
</gene>
<name>A0A8K0T3Z0_9PEZI</name>
<proteinExistence type="predicted"/>
<evidence type="ECO:0008006" key="5">
    <source>
        <dbReference type="Google" id="ProtNLM"/>
    </source>
</evidence>
<evidence type="ECO:0000256" key="1">
    <source>
        <dbReference type="SAM" id="MobiDB-lite"/>
    </source>
</evidence>